<dbReference type="Gene3D" id="3.40.109.10">
    <property type="entry name" value="NADH Oxidase"/>
    <property type="match status" value="1"/>
</dbReference>
<gene>
    <name evidence="5" type="ORF">FJZ47_25065</name>
</gene>
<feature type="domain" description="Nitroreductase" evidence="4">
    <location>
        <begin position="38"/>
        <end position="157"/>
    </location>
</feature>
<dbReference type="InterPro" id="IPR050627">
    <property type="entry name" value="Nitroreductase/BluB"/>
</dbReference>
<keyword evidence="2" id="KW-0288">FMN</keyword>
<dbReference type="Proteomes" id="UP000712673">
    <property type="component" value="Unassembled WGS sequence"/>
</dbReference>
<dbReference type="SUPFAM" id="SSF55469">
    <property type="entry name" value="FMN-dependent nitroreductase-like"/>
    <property type="match status" value="1"/>
</dbReference>
<dbReference type="Pfam" id="PF00881">
    <property type="entry name" value="Nitroreductase"/>
    <property type="match status" value="1"/>
</dbReference>
<name>A0A937W8Q9_UNCTE</name>
<evidence type="ECO:0000256" key="3">
    <source>
        <dbReference type="ARBA" id="ARBA00023002"/>
    </source>
</evidence>
<dbReference type="EMBL" id="VGLS01001168">
    <property type="protein sequence ID" value="MBM3227051.1"/>
    <property type="molecule type" value="Genomic_DNA"/>
</dbReference>
<dbReference type="InterPro" id="IPR029479">
    <property type="entry name" value="Nitroreductase"/>
</dbReference>
<organism evidence="5 6">
    <name type="scientific">Tectimicrobiota bacterium</name>
    <dbReference type="NCBI Taxonomy" id="2528274"/>
    <lineage>
        <taxon>Bacteria</taxon>
        <taxon>Pseudomonadati</taxon>
        <taxon>Nitrospinota/Tectimicrobiota group</taxon>
        <taxon>Candidatus Tectimicrobiota</taxon>
    </lineage>
</organism>
<reference evidence="5" key="1">
    <citation type="submission" date="2019-03" db="EMBL/GenBank/DDBJ databases">
        <title>Lake Tanganyika Metagenome-Assembled Genomes (MAGs).</title>
        <authorList>
            <person name="Tran P."/>
        </authorList>
    </citation>
    <scope>NUCLEOTIDE SEQUENCE</scope>
    <source>
        <strain evidence="5">K_DeepCast_65m_m2_066</strain>
    </source>
</reference>
<proteinExistence type="predicted"/>
<evidence type="ECO:0000256" key="1">
    <source>
        <dbReference type="ARBA" id="ARBA00022630"/>
    </source>
</evidence>
<accession>A0A937W8Q9</accession>
<dbReference type="AlphaFoldDB" id="A0A937W8Q9"/>
<feature type="non-terminal residue" evidence="5">
    <location>
        <position position="157"/>
    </location>
</feature>
<comment type="caution">
    <text evidence="5">The sequence shown here is derived from an EMBL/GenBank/DDBJ whole genome shotgun (WGS) entry which is preliminary data.</text>
</comment>
<evidence type="ECO:0000259" key="4">
    <source>
        <dbReference type="Pfam" id="PF00881"/>
    </source>
</evidence>
<keyword evidence="3" id="KW-0560">Oxidoreductase</keyword>
<protein>
    <recommendedName>
        <fullName evidence="4">Nitroreductase domain-containing protein</fullName>
    </recommendedName>
</protein>
<dbReference type="PANTHER" id="PTHR23026:SF90">
    <property type="entry name" value="IODOTYROSINE DEIODINASE 1"/>
    <property type="match status" value="1"/>
</dbReference>
<evidence type="ECO:0000313" key="5">
    <source>
        <dbReference type="EMBL" id="MBM3227051.1"/>
    </source>
</evidence>
<evidence type="ECO:0000256" key="2">
    <source>
        <dbReference type="ARBA" id="ARBA00022643"/>
    </source>
</evidence>
<keyword evidence="1" id="KW-0285">Flavoprotein</keyword>
<dbReference type="PANTHER" id="PTHR23026">
    <property type="entry name" value="NADPH NITROREDUCTASE"/>
    <property type="match status" value="1"/>
</dbReference>
<dbReference type="InterPro" id="IPR000415">
    <property type="entry name" value="Nitroreductase-like"/>
</dbReference>
<sequence>MRSMRSRHHGARHFFCRSIVIREVNMQPITDVHELFRHQRAIRDFTNEDVPDELVNQVLTAAIHAPSGSNTQPWHFIVIRDPEVKQAISAVYEEARAATRGARPATGDGRQPLSAAPVLIVACVNTPASGQAGFQTGASIYPSVQNLMLAARALGLG</sequence>
<dbReference type="CDD" id="cd02062">
    <property type="entry name" value="Nitro_FMN_reductase"/>
    <property type="match status" value="1"/>
</dbReference>
<dbReference type="GO" id="GO:0016491">
    <property type="term" value="F:oxidoreductase activity"/>
    <property type="evidence" value="ECO:0007669"/>
    <property type="project" value="UniProtKB-KW"/>
</dbReference>
<evidence type="ECO:0000313" key="6">
    <source>
        <dbReference type="Proteomes" id="UP000712673"/>
    </source>
</evidence>